<dbReference type="InParanoid" id="A8WYS9"/>
<dbReference type="EMBL" id="HE601135">
    <property type="protein sequence ID" value="CAP25537.1"/>
    <property type="molecule type" value="Genomic_DNA"/>
</dbReference>
<dbReference type="CTD" id="8580074"/>
<evidence type="ECO:0000313" key="1">
    <source>
        <dbReference type="EMBL" id="CAP25537.1"/>
    </source>
</evidence>
<accession>A8WYS9</accession>
<organism evidence="1 2">
    <name type="scientific">Caenorhabditis briggsae</name>
    <dbReference type="NCBI Taxonomy" id="6238"/>
    <lineage>
        <taxon>Eukaryota</taxon>
        <taxon>Metazoa</taxon>
        <taxon>Ecdysozoa</taxon>
        <taxon>Nematoda</taxon>
        <taxon>Chromadorea</taxon>
        <taxon>Rhabditida</taxon>
        <taxon>Rhabditina</taxon>
        <taxon>Rhabditomorpha</taxon>
        <taxon>Rhabditoidea</taxon>
        <taxon>Rhabditidae</taxon>
        <taxon>Peloderinae</taxon>
        <taxon>Caenorhabditis</taxon>
    </lineage>
</organism>
<keyword evidence="2" id="KW-1185">Reference proteome</keyword>
<sequence>MSSFKLLKYPTLVQKEIIEEMNIRERFFFSALSANACSRFMHLGVRKIVVYDMQLNVSRTNTEIRLNTSSGYLSFNIFYYTKLDHMMNFRLDKTSVPVSVGEYSCQFSFADYSAGKMKAVVELIGKLTKQLSCISNIELCNIKYTHPVTSLFPNLHGIQKFGNVDICNYAGSEKGVKLTAEDFDVISNSKFVKILCSISGVQKTVNTFLKAWISGNHTASGIAHFYAIMHSNKKITEFFTGIETTVSTTTVAEINSIKNEWLDQWTVFDGTVDIHRQSDQMRATVAFHNTGHRVLFVVWNEENLAKLPRTQ</sequence>
<dbReference type="AlphaFoldDB" id="A8WYS9"/>
<dbReference type="PANTHER" id="PTHR21503:SF8">
    <property type="entry name" value="F-BOX ASSOCIATED DOMAIN-CONTAINING PROTEIN-RELATED"/>
    <property type="match status" value="1"/>
</dbReference>
<dbReference type="WormBase" id="CBG04914">
    <property type="protein sequence ID" value="CBP21515"/>
    <property type="gene ID" value="WBGene00027506"/>
</dbReference>
<dbReference type="RefSeq" id="XP_002638078.1">
    <property type="nucleotide sequence ID" value="XM_002638032.1"/>
</dbReference>
<dbReference type="Proteomes" id="UP000008549">
    <property type="component" value="Unassembled WGS sequence"/>
</dbReference>
<reference evidence="1 2" key="2">
    <citation type="journal article" date="2011" name="PLoS Genet.">
        <title>Caenorhabditis briggsae recombinant inbred line genotypes reveal inter-strain incompatibility and the evolution of recombination.</title>
        <authorList>
            <person name="Ross J.A."/>
            <person name="Koboldt D.C."/>
            <person name="Staisch J.E."/>
            <person name="Chamberlin H.M."/>
            <person name="Gupta B.P."/>
            <person name="Miller R.D."/>
            <person name="Baird S.E."/>
            <person name="Haag E.S."/>
        </authorList>
    </citation>
    <scope>NUCLEOTIDE SEQUENCE [LARGE SCALE GENOMIC DNA]</scope>
    <source>
        <strain evidence="1 2">AF16</strain>
    </source>
</reference>
<gene>
    <name evidence="1 3" type="ORF">CBG04914</name>
    <name evidence="1" type="ORF">CBG_04914</name>
</gene>
<dbReference type="HOGENOM" id="CLU_894978_0_0_1"/>
<dbReference type="KEGG" id="cbr:CBG_04914"/>
<name>A8WYS9_CAEBR</name>
<evidence type="ECO:0000313" key="2">
    <source>
        <dbReference type="Proteomes" id="UP000008549"/>
    </source>
</evidence>
<dbReference type="PANTHER" id="PTHR21503">
    <property type="entry name" value="F-BOX-CONTAINING HYPOTHETICAL PROTEIN C.ELEGANS"/>
    <property type="match status" value="1"/>
</dbReference>
<evidence type="ECO:0000313" key="3">
    <source>
        <dbReference type="WormBase" id="CBG04914"/>
    </source>
</evidence>
<proteinExistence type="predicted"/>
<dbReference type="GeneID" id="8580074"/>
<protein>
    <submittedName>
        <fullName evidence="1">Protein CBG04914</fullName>
    </submittedName>
</protein>
<reference evidence="1 2" key="1">
    <citation type="journal article" date="2003" name="PLoS Biol.">
        <title>The genome sequence of Caenorhabditis briggsae: a platform for comparative genomics.</title>
        <authorList>
            <person name="Stein L.D."/>
            <person name="Bao Z."/>
            <person name="Blasiar D."/>
            <person name="Blumenthal T."/>
            <person name="Brent M.R."/>
            <person name="Chen N."/>
            <person name="Chinwalla A."/>
            <person name="Clarke L."/>
            <person name="Clee C."/>
            <person name="Coghlan A."/>
            <person name="Coulson A."/>
            <person name="D'Eustachio P."/>
            <person name="Fitch D.H."/>
            <person name="Fulton L.A."/>
            <person name="Fulton R.E."/>
            <person name="Griffiths-Jones S."/>
            <person name="Harris T.W."/>
            <person name="Hillier L.W."/>
            <person name="Kamath R."/>
            <person name="Kuwabara P.E."/>
            <person name="Mardis E.R."/>
            <person name="Marra M.A."/>
            <person name="Miner T.L."/>
            <person name="Minx P."/>
            <person name="Mullikin J.C."/>
            <person name="Plumb R.W."/>
            <person name="Rogers J."/>
            <person name="Schein J.E."/>
            <person name="Sohrmann M."/>
            <person name="Spieth J."/>
            <person name="Stajich J.E."/>
            <person name="Wei C."/>
            <person name="Willey D."/>
            <person name="Wilson R.K."/>
            <person name="Durbin R."/>
            <person name="Waterston R.H."/>
        </authorList>
    </citation>
    <scope>NUCLEOTIDE SEQUENCE [LARGE SCALE GENOMIC DNA]</scope>
    <source>
        <strain evidence="1 2">AF16</strain>
    </source>
</reference>